<evidence type="ECO:0000256" key="1">
    <source>
        <dbReference type="SAM" id="MobiDB-lite"/>
    </source>
</evidence>
<evidence type="ECO:0000256" key="2">
    <source>
        <dbReference type="SAM" id="SignalP"/>
    </source>
</evidence>
<feature type="compositionally biased region" description="Low complexity" evidence="1">
    <location>
        <begin position="81"/>
        <end position="92"/>
    </location>
</feature>
<sequence length="154" mass="16181">MLLHHLANKLLLLQISALPLGRKLWRWKSEKREKTPWDLTFTQRQELFIRRHKLGTGEGGAHSLSQVGRWTFWAGAGRGRGQSSAAAPMASSLPTDLNDGVDTVQCQGSGNDSSGLISTQLGGSVDSARVGGRGATAPPSADPSAVASGAPLGL</sequence>
<keyword evidence="4" id="KW-1185">Reference proteome</keyword>
<feature type="compositionally biased region" description="Low complexity" evidence="1">
    <location>
        <begin position="135"/>
        <end position="154"/>
    </location>
</feature>
<evidence type="ECO:0000313" key="3">
    <source>
        <dbReference type="EMBL" id="KAK3891360.1"/>
    </source>
</evidence>
<dbReference type="AlphaFoldDB" id="A0AAE1GER9"/>
<evidence type="ECO:0000313" key="4">
    <source>
        <dbReference type="Proteomes" id="UP001286313"/>
    </source>
</evidence>
<feature type="region of interest" description="Disordered" evidence="1">
    <location>
        <begin position="78"/>
        <end position="154"/>
    </location>
</feature>
<feature type="chain" id="PRO_5042218868" evidence="2">
    <location>
        <begin position="18"/>
        <end position="154"/>
    </location>
</feature>
<feature type="compositionally biased region" description="Polar residues" evidence="1">
    <location>
        <begin position="104"/>
        <end position="122"/>
    </location>
</feature>
<dbReference type="EMBL" id="JAWQEG010000351">
    <property type="protein sequence ID" value="KAK3891360.1"/>
    <property type="molecule type" value="Genomic_DNA"/>
</dbReference>
<name>A0AAE1GER9_PETCI</name>
<accession>A0AAE1GER9</accession>
<organism evidence="3 4">
    <name type="scientific">Petrolisthes cinctipes</name>
    <name type="common">Flat porcelain crab</name>
    <dbReference type="NCBI Taxonomy" id="88211"/>
    <lineage>
        <taxon>Eukaryota</taxon>
        <taxon>Metazoa</taxon>
        <taxon>Ecdysozoa</taxon>
        <taxon>Arthropoda</taxon>
        <taxon>Crustacea</taxon>
        <taxon>Multicrustacea</taxon>
        <taxon>Malacostraca</taxon>
        <taxon>Eumalacostraca</taxon>
        <taxon>Eucarida</taxon>
        <taxon>Decapoda</taxon>
        <taxon>Pleocyemata</taxon>
        <taxon>Anomura</taxon>
        <taxon>Galatheoidea</taxon>
        <taxon>Porcellanidae</taxon>
        <taxon>Petrolisthes</taxon>
    </lineage>
</organism>
<protein>
    <submittedName>
        <fullName evidence="3">Uncharacterized protein</fullName>
    </submittedName>
</protein>
<gene>
    <name evidence="3" type="ORF">Pcinc_004753</name>
</gene>
<dbReference type="Proteomes" id="UP001286313">
    <property type="component" value="Unassembled WGS sequence"/>
</dbReference>
<feature type="signal peptide" evidence="2">
    <location>
        <begin position="1"/>
        <end position="17"/>
    </location>
</feature>
<reference evidence="3" key="1">
    <citation type="submission" date="2023-10" db="EMBL/GenBank/DDBJ databases">
        <title>Genome assemblies of two species of porcelain crab, Petrolisthes cinctipes and Petrolisthes manimaculis (Anomura: Porcellanidae).</title>
        <authorList>
            <person name="Angst P."/>
        </authorList>
    </citation>
    <scope>NUCLEOTIDE SEQUENCE</scope>
    <source>
        <strain evidence="3">PB745_01</strain>
        <tissue evidence="3">Gill</tissue>
    </source>
</reference>
<comment type="caution">
    <text evidence="3">The sequence shown here is derived from an EMBL/GenBank/DDBJ whole genome shotgun (WGS) entry which is preliminary data.</text>
</comment>
<keyword evidence="2" id="KW-0732">Signal</keyword>
<proteinExistence type="predicted"/>